<dbReference type="CDD" id="cd23161">
    <property type="entry name" value="Prefoldin_6"/>
    <property type="match status" value="1"/>
</dbReference>
<comment type="caution">
    <text evidence="4">The sequence shown here is derived from an EMBL/GenBank/DDBJ whole genome shotgun (WGS) entry which is preliminary data.</text>
</comment>
<dbReference type="RefSeq" id="XP_067815814.1">
    <property type="nucleotide sequence ID" value="XM_067965437.1"/>
</dbReference>
<organism evidence="4 5">
    <name type="scientific">Bremia lactucae</name>
    <name type="common">Lettuce downy mildew</name>
    <dbReference type="NCBI Taxonomy" id="4779"/>
    <lineage>
        <taxon>Eukaryota</taxon>
        <taxon>Sar</taxon>
        <taxon>Stramenopiles</taxon>
        <taxon>Oomycota</taxon>
        <taxon>Peronosporomycetes</taxon>
        <taxon>Peronosporales</taxon>
        <taxon>Peronosporaceae</taxon>
        <taxon>Bremia</taxon>
    </lineage>
</organism>
<keyword evidence="2" id="KW-0143">Chaperone</keyword>
<dbReference type="GO" id="GO:0005737">
    <property type="term" value="C:cytoplasm"/>
    <property type="evidence" value="ECO:0007669"/>
    <property type="project" value="TreeGrafter"/>
</dbReference>
<dbReference type="FunFam" id="1.10.287.370:FF:000003">
    <property type="entry name" value="Prefoldin subunit 6"/>
    <property type="match status" value="1"/>
</dbReference>
<feature type="coiled-coil region" evidence="3">
    <location>
        <begin position="5"/>
        <end position="52"/>
    </location>
</feature>
<accession>A0A976IBU2</accession>
<comment type="similarity">
    <text evidence="1">Belongs to the prefoldin subunit beta family.</text>
</comment>
<evidence type="ECO:0000256" key="3">
    <source>
        <dbReference type="SAM" id="Coils"/>
    </source>
</evidence>
<proteinExistence type="inferred from homology"/>
<dbReference type="Proteomes" id="UP000294530">
    <property type="component" value="Unassembled WGS sequence"/>
</dbReference>
<dbReference type="GeneID" id="94351108"/>
<dbReference type="Gene3D" id="1.10.287.370">
    <property type="match status" value="1"/>
</dbReference>
<keyword evidence="3" id="KW-0175">Coiled coil</keyword>
<dbReference type="GO" id="GO:0016272">
    <property type="term" value="C:prefoldin complex"/>
    <property type="evidence" value="ECO:0007669"/>
    <property type="project" value="InterPro"/>
</dbReference>
<dbReference type="GO" id="GO:0051087">
    <property type="term" value="F:protein-folding chaperone binding"/>
    <property type="evidence" value="ECO:0007669"/>
    <property type="project" value="TreeGrafter"/>
</dbReference>
<dbReference type="GO" id="GO:0051131">
    <property type="term" value="P:chaperone-mediated protein complex assembly"/>
    <property type="evidence" value="ECO:0007669"/>
    <property type="project" value="TreeGrafter"/>
</dbReference>
<evidence type="ECO:0000313" key="5">
    <source>
        <dbReference type="Proteomes" id="UP000294530"/>
    </source>
</evidence>
<dbReference type="PANTHER" id="PTHR21431">
    <property type="entry name" value="PREFOLDIN SUBUNIT 6"/>
    <property type="match status" value="1"/>
</dbReference>
<dbReference type="Pfam" id="PF01920">
    <property type="entry name" value="Prefoldin_2"/>
    <property type="match status" value="1"/>
</dbReference>
<name>A0A976IBU2_BRELC</name>
<keyword evidence="5" id="KW-1185">Reference proteome</keyword>
<protein>
    <recommendedName>
        <fullName evidence="6">Prefoldin subunit 6</fullName>
    </recommendedName>
</protein>
<dbReference type="KEGG" id="blac:94351108"/>
<evidence type="ECO:0000256" key="1">
    <source>
        <dbReference type="ARBA" id="ARBA00008045"/>
    </source>
</evidence>
<dbReference type="GO" id="GO:0006457">
    <property type="term" value="P:protein folding"/>
    <property type="evidence" value="ECO:0007669"/>
    <property type="project" value="InterPro"/>
</dbReference>
<dbReference type="GO" id="GO:0051082">
    <property type="term" value="F:unfolded protein binding"/>
    <property type="evidence" value="ECO:0007669"/>
    <property type="project" value="InterPro"/>
</dbReference>
<evidence type="ECO:0000256" key="2">
    <source>
        <dbReference type="ARBA" id="ARBA00023186"/>
    </source>
</evidence>
<dbReference type="InterPro" id="IPR002777">
    <property type="entry name" value="PFD_beta-like"/>
</dbReference>
<reference evidence="4 5" key="1">
    <citation type="journal article" date="2021" name="Genome Biol.">
        <title>AFLAP: assembly-free linkage analysis pipeline using k-mers from genome sequencing data.</title>
        <authorList>
            <person name="Fletcher K."/>
            <person name="Zhang L."/>
            <person name="Gil J."/>
            <person name="Han R."/>
            <person name="Cavanaugh K."/>
            <person name="Michelmore R."/>
        </authorList>
    </citation>
    <scope>NUCLEOTIDE SEQUENCE [LARGE SCALE GENOMIC DNA]</scope>
    <source>
        <strain evidence="4 5">SF5</strain>
    </source>
</reference>
<dbReference type="PANTHER" id="PTHR21431:SF0">
    <property type="entry name" value="PREFOLDIN SUBUNIT 6"/>
    <property type="match status" value="1"/>
</dbReference>
<evidence type="ECO:0000313" key="4">
    <source>
        <dbReference type="EMBL" id="TDH66315.1"/>
    </source>
</evidence>
<dbReference type="EMBL" id="SHOA02000008">
    <property type="protein sequence ID" value="TDH66315.1"/>
    <property type="molecule type" value="Genomic_DNA"/>
</dbReference>
<dbReference type="InterPro" id="IPR009053">
    <property type="entry name" value="Prefoldin"/>
</dbReference>
<dbReference type="SUPFAM" id="SSF46579">
    <property type="entry name" value="Prefoldin"/>
    <property type="match status" value="1"/>
</dbReference>
<dbReference type="AlphaFoldDB" id="A0A976IBU2"/>
<gene>
    <name evidence="4" type="ORF">CCR75_007376</name>
</gene>
<dbReference type="OrthoDB" id="248120at2759"/>
<sequence>MPGQKEQVEEDMARYRGLQEEVQELAKQRQMYAQQANENEMVKVELDLLNDEAKVFKLVGPILLKQEVDEAKSNVNKRLEFISQKLSEVNIKIEDKEKKAVGIRTKISDMQMEMQKRAVEAATGAVVAH</sequence>
<evidence type="ECO:0008006" key="6">
    <source>
        <dbReference type="Google" id="ProtNLM"/>
    </source>
</evidence>